<evidence type="ECO:0000256" key="1">
    <source>
        <dbReference type="ARBA" id="ARBA00006987"/>
    </source>
</evidence>
<accession>A0A356LID7</accession>
<name>A0A356LID7_9BURK</name>
<feature type="signal peptide" evidence="2">
    <location>
        <begin position="1"/>
        <end position="31"/>
    </location>
</feature>
<dbReference type="Gene3D" id="3.40.190.150">
    <property type="entry name" value="Bordetella uptake gene, domain 1"/>
    <property type="match status" value="1"/>
</dbReference>
<dbReference type="Pfam" id="PF03401">
    <property type="entry name" value="TctC"/>
    <property type="match status" value="1"/>
</dbReference>
<sequence length="330" mass="34792">MKTILNRAVGSFFGSVAGVAIACSLAAPAFASEWPQQPVRLVVPFAAGGATDIISRVLAQELGDTWKQTVVVENKVGAGGAVGASQVARAKPDGHTMLMISGSMFTVNPYLYKKLPYSVADFQPVSIVTTGPLLLAVNKNVPASNLKTFLDYAKKNGAATNFGSAGVGSQGHMASEAIMNATDATMTHIPYGGESAALTDLVAGQIQVITANLSATLPFVRSGDIKALAVTGDKRSKSLPDVPSMQEQLGTDFDVVGWFGIVVPKNTPEKVVARIEEGIKTAIASSRMMQKFAELGLEQAEIGAAYMNGRVKKESVFWKKIIAEQKIESK</sequence>
<evidence type="ECO:0000313" key="4">
    <source>
        <dbReference type="Proteomes" id="UP000264036"/>
    </source>
</evidence>
<dbReference type="InterPro" id="IPR042100">
    <property type="entry name" value="Bug_dom1"/>
</dbReference>
<organism evidence="3 4">
    <name type="scientific">Advenella kashmirensis</name>
    <dbReference type="NCBI Taxonomy" id="310575"/>
    <lineage>
        <taxon>Bacteria</taxon>
        <taxon>Pseudomonadati</taxon>
        <taxon>Pseudomonadota</taxon>
        <taxon>Betaproteobacteria</taxon>
        <taxon>Burkholderiales</taxon>
        <taxon>Alcaligenaceae</taxon>
    </lineage>
</organism>
<comment type="similarity">
    <text evidence="1">Belongs to the UPF0065 (bug) family.</text>
</comment>
<feature type="chain" id="PRO_5016950362" evidence="2">
    <location>
        <begin position="32"/>
        <end position="330"/>
    </location>
</feature>
<dbReference type="Proteomes" id="UP000264036">
    <property type="component" value="Unassembled WGS sequence"/>
</dbReference>
<dbReference type="Gene3D" id="3.40.190.10">
    <property type="entry name" value="Periplasmic binding protein-like II"/>
    <property type="match status" value="1"/>
</dbReference>
<dbReference type="SUPFAM" id="SSF53850">
    <property type="entry name" value="Periplasmic binding protein-like II"/>
    <property type="match status" value="1"/>
</dbReference>
<comment type="caution">
    <text evidence="3">The sequence shown here is derived from an EMBL/GenBank/DDBJ whole genome shotgun (WGS) entry which is preliminary data.</text>
</comment>
<dbReference type="CDD" id="cd07012">
    <property type="entry name" value="PBP2_Bug_TTT"/>
    <property type="match status" value="1"/>
</dbReference>
<gene>
    <name evidence="3" type="ORF">DD666_15400</name>
</gene>
<protein>
    <submittedName>
        <fullName evidence="3">Tripartite tricarboxylate transporter substrate binding protein</fullName>
    </submittedName>
</protein>
<evidence type="ECO:0000313" key="3">
    <source>
        <dbReference type="EMBL" id="HBP30793.1"/>
    </source>
</evidence>
<dbReference type="EMBL" id="DOEK01000030">
    <property type="protein sequence ID" value="HBP30793.1"/>
    <property type="molecule type" value="Genomic_DNA"/>
</dbReference>
<dbReference type="PANTHER" id="PTHR42928:SF5">
    <property type="entry name" value="BLR1237 PROTEIN"/>
    <property type="match status" value="1"/>
</dbReference>
<dbReference type="AlphaFoldDB" id="A0A356LID7"/>
<proteinExistence type="inferred from homology"/>
<dbReference type="PROSITE" id="PS51257">
    <property type="entry name" value="PROKAR_LIPOPROTEIN"/>
    <property type="match status" value="1"/>
</dbReference>
<dbReference type="PANTHER" id="PTHR42928">
    <property type="entry name" value="TRICARBOXYLATE-BINDING PROTEIN"/>
    <property type="match status" value="1"/>
</dbReference>
<evidence type="ECO:0000256" key="2">
    <source>
        <dbReference type="SAM" id="SignalP"/>
    </source>
</evidence>
<reference evidence="3 4" key="1">
    <citation type="journal article" date="2018" name="Nat. Biotechnol.">
        <title>A standardized bacterial taxonomy based on genome phylogeny substantially revises the tree of life.</title>
        <authorList>
            <person name="Parks D.H."/>
            <person name="Chuvochina M."/>
            <person name="Waite D.W."/>
            <person name="Rinke C."/>
            <person name="Skarshewski A."/>
            <person name="Chaumeil P.A."/>
            <person name="Hugenholtz P."/>
        </authorList>
    </citation>
    <scope>NUCLEOTIDE SEQUENCE [LARGE SCALE GENOMIC DNA]</scope>
    <source>
        <strain evidence="3">UBA10707</strain>
    </source>
</reference>
<keyword evidence="2" id="KW-0732">Signal</keyword>
<dbReference type="PIRSF" id="PIRSF017082">
    <property type="entry name" value="YflP"/>
    <property type="match status" value="1"/>
</dbReference>
<dbReference type="InterPro" id="IPR005064">
    <property type="entry name" value="BUG"/>
</dbReference>